<accession>A0ACB7ZZC0</accession>
<comment type="caution">
    <text evidence="1">The sequence shown here is derived from an EMBL/GenBank/DDBJ whole genome shotgun (WGS) entry which is preliminary data.</text>
</comment>
<organism evidence="1 2">
    <name type="scientific">Hygrophoropsis aurantiaca</name>
    <dbReference type="NCBI Taxonomy" id="72124"/>
    <lineage>
        <taxon>Eukaryota</taxon>
        <taxon>Fungi</taxon>
        <taxon>Dikarya</taxon>
        <taxon>Basidiomycota</taxon>
        <taxon>Agaricomycotina</taxon>
        <taxon>Agaricomycetes</taxon>
        <taxon>Agaricomycetidae</taxon>
        <taxon>Boletales</taxon>
        <taxon>Coniophorineae</taxon>
        <taxon>Hygrophoropsidaceae</taxon>
        <taxon>Hygrophoropsis</taxon>
    </lineage>
</organism>
<name>A0ACB7ZZC0_9AGAM</name>
<evidence type="ECO:0000313" key="2">
    <source>
        <dbReference type="Proteomes" id="UP000790377"/>
    </source>
</evidence>
<gene>
    <name evidence="1" type="ORF">BJ138DRAFT_659186</name>
</gene>
<proteinExistence type="predicted"/>
<evidence type="ECO:0000313" key="1">
    <source>
        <dbReference type="EMBL" id="KAH7906207.1"/>
    </source>
</evidence>
<keyword evidence="2" id="KW-1185">Reference proteome</keyword>
<protein>
    <submittedName>
        <fullName evidence="1">Uncharacterized protein</fullName>
    </submittedName>
</protein>
<reference evidence="1" key="1">
    <citation type="journal article" date="2021" name="New Phytol.">
        <title>Evolutionary innovations through gain and loss of genes in the ectomycorrhizal Boletales.</title>
        <authorList>
            <person name="Wu G."/>
            <person name="Miyauchi S."/>
            <person name="Morin E."/>
            <person name="Kuo A."/>
            <person name="Drula E."/>
            <person name="Varga T."/>
            <person name="Kohler A."/>
            <person name="Feng B."/>
            <person name="Cao Y."/>
            <person name="Lipzen A."/>
            <person name="Daum C."/>
            <person name="Hundley H."/>
            <person name="Pangilinan J."/>
            <person name="Johnson J."/>
            <person name="Barry K."/>
            <person name="LaButti K."/>
            <person name="Ng V."/>
            <person name="Ahrendt S."/>
            <person name="Min B."/>
            <person name="Choi I.G."/>
            <person name="Park H."/>
            <person name="Plett J.M."/>
            <person name="Magnuson J."/>
            <person name="Spatafora J.W."/>
            <person name="Nagy L.G."/>
            <person name="Henrissat B."/>
            <person name="Grigoriev I.V."/>
            <person name="Yang Z.L."/>
            <person name="Xu J."/>
            <person name="Martin F.M."/>
        </authorList>
    </citation>
    <scope>NUCLEOTIDE SEQUENCE</scope>
    <source>
        <strain evidence="1">ATCC 28755</strain>
    </source>
</reference>
<dbReference type="EMBL" id="MU268052">
    <property type="protein sequence ID" value="KAH7906207.1"/>
    <property type="molecule type" value="Genomic_DNA"/>
</dbReference>
<sequence length="627" mass="70635">MYASVQLDSLELDIKPSSHQYLDTCVLALLEDDKLEFMEGRYSPVNLRLDDLAHILHYIMTVPLQNLFFNPKFRKFTEARQLLKEHPELQEAIRDAFRDRSFASIRNITMLWSPQARRVQPRQSLDDGMVLRLSKSFIRPYIGAAADGFFEYLKENSRRLAAHFFYSGFCSVVQSSGTGKSRLMLELRHKGVIVIYMNLRSADDKGYPERDNVPAIILTDLKEAEAVNEDEYFARCCRCFEALFKTIQAKFEKAPQDVETKREYIRDWNDSMCAMGSESRAAFFGRVQAQYDEIRMRLDGQSLQNHEGGKQVYAIEAATAHPAQTRGSTALSPSKAMVTAYQSMLRAMRRISEQKRDEPELVIAFDEAHALSRWKLPHAYQLSHVLCRAINDYSFLRYSPQSVWVVFASATSKVTDFSPRQVFRYVGGGGHLIFPPYVQLGWDHHAAPLGDVSAKDVSRVGHIIPFGRPLWASLYDVAPSGIGGVISLARAKLCNSSIFDAKDPDQALAVLSQRFCLGVCVDHAEAAQYVDTAVASHLRVCTSITDVTSILPLPIRAWKYTSYPSEPFLSCVAAGLMRRSPELLENTLQVLISKIDSGMLDIGKWRTSEQTFVAPCQSRVCPDGASC</sequence>
<dbReference type="Proteomes" id="UP000790377">
    <property type="component" value="Unassembled WGS sequence"/>
</dbReference>